<dbReference type="Proteomes" id="UP000325440">
    <property type="component" value="Unassembled WGS sequence"/>
</dbReference>
<evidence type="ECO:0000313" key="3">
    <source>
        <dbReference type="Proteomes" id="UP000325440"/>
    </source>
</evidence>
<keyword evidence="3" id="KW-1185">Reference proteome</keyword>
<evidence type="ECO:0000313" key="2">
    <source>
        <dbReference type="EMBL" id="VVC44505.1"/>
    </source>
</evidence>
<accession>A0A5E4NL44</accession>
<dbReference type="AlphaFoldDB" id="A0A5E4NL44"/>
<protein>
    <submittedName>
        <fullName evidence="2">Uncharacterized protein</fullName>
    </submittedName>
</protein>
<proteinExistence type="predicted"/>
<dbReference type="EMBL" id="CABPRJ010002381">
    <property type="protein sequence ID" value="VVC44505.1"/>
    <property type="molecule type" value="Genomic_DNA"/>
</dbReference>
<reference evidence="2 3" key="1">
    <citation type="submission" date="2019-08" db="EMBL/GenBank/DDBJ databases">
        <authorList>
            <person name="Alioto T."/>
            <person name="Alioto T."/>
            <person name="Gomez Garrido J."/>
        </authorList>
    </citation>
    <scope>NUCLEOTIDE SEQUENCE [LARGE SCALE GENOMIC DNA]</scope>
</reference>
<feature type="region of interest" description="Disordered" evidence="1">
    <location>
        <begin position="110"/>
        <end position="142"/>
    </location>
</feature>
<gene>
    <name evidence="2" type="ORF">CINCED_3A004219</name>
</gene>
<name>A0A5E4NL44_9HEMI</name>
<sequence>MMEFRFAKTHRNLNAIIANICENRLKRNPEGPKKMSVLCRGVSGLNKRDDFRTFEYPYRQRHANFDILSFGFDVSASTRRTVNATDKTTTTKKKRIKRIILKKNEITHFSNTAAESTRKSKRGGRQPCNDKNASDGGGHGRS</sequence>
<evidence type="ECO:0000256" key="1">
    <source>
        <dbReference type="SAM" id="MobiDB-lite"/>
    </source>
</evidence>
<organism evidence="2 3">
    <name type="scientific">Cinara cedri</name>
    <dbReference type="NCBI Taxonomy" id="506608"/>
    <lineage>
        <taxon>Eukaryota</taxon>
        <taxon>Metazoa</taxon>
        <taxon>Ecdysozoa</taxon>
        <taxon>Arthropoda</taxon>
        <taxon>Hexapoda</taxon>
        <taxon>Insecta</taxon>
        <taxon>Pterygota</taxon>
        <taxon>Neoptera</taxon>
        <taxon>Paraneoptera</taxon>
        <taxon>Hemiptera</taxon>
        <taxon>Sternorrhyncha</taxon>
        <taxon>Aphidomorpha</taxon>
        <taxon>Aphidoidea</taxon>
        <taxon>Aphididae</taxon>
        <taxon>Lachninae</taxon>
        <taxon>Cinara</taxon>
    </lineage>
</organism>